<evidence type="ECO:0000313" key="1">
    <source>
        <dbReference type="EMBL" id="AEB07113.1"/>
    </source>
</evidence>
<protein>
    <recommendedName>
        <fullName evidence="3">Histidine kinase/HSP90-like ATPase domain-containing protein</fullName>
    </recommendedName>
</protein>
<evidence type="ECO:0008006" key="3">
    <source>
        <dbReference type="Google" id="ProtNLM"/>
    </source>
</evidence>
<accession>F2N804</accession>
<dbReference type="STRING" id="700015.Corgl_1005"/>
<dbReference type="KEGG" id="cgo:Corgl_1005"/>
<organism evidence="1 2">
    <name type="scientific">Coriobacterium glomerans (strain ATCC 49209 / DSM 20642 / JCM 10262 / PW2)</name>
    <dbReference type="NCBI Taxonomy" id="700015"/>
    <lineage>
        <taxon>Bacteria</taxon>
        <taxon>Bacillati</taxon>
        <taxon>Actinomycetota</taxon>
        <taxon>Coriobacteriia</taxon>
        <taxon>Coriobacteriales</taxon>
        <taxon>Coriobacteriaceae</taxon>
        <taxon>Coriobacterium</taxon>
    </lineage>
</organism>
<dbReference type="Proteomes" id="UP000006851">
    <property type="component" value="Chromosome"/>
</dbReference>
<reference evidence="2" key="1">
    <citation type="journal article" date="2013" name="Stand. Genomic Sci.">
        <title>Complete genome sequence of Coriobacterium glomerans type strain (PW2(T)) from the midgut of Pyrrhocoris apterus L. (red soldier bug).</title>
        <authorList>
            <person name="Stackebrandt E."/>
            <person name="Zeytun A."/>
            <person name="Lapidus A."/>
            <person name="Nolan M."/>
            <person name="Lucas S."/>
            <person name="Hammon N."/>
            <person name="Deshpande S."/>
            <person name="Cheng J.F."/>
            <person name="Tapia R."/>
            <person name="Goodwin L.A."/>
            <person name="Pitluck S."/>
            <person name="Liolios K."/>
            <person name="Pagani I."/>
            <person name="Ivanova N."/>
            <person name="Mavromatis K."/>
            <person name="Mikhailova N."/>
            <person name="Huntemann M."/>
            <person name="Pati A."/>
            <person name="Chen A."/>
            <person name="Palaniappan K."/>
            <person name="Chang Y.J."/>
            <person name="Land M."/>
            <person name="Hauser L."/>
            <person name="Rohde M."/>
            <person name="Pukall R."/>
            <person name="Goker M."/>
            <person name="Detter J.C."/>
            <person name="Woyke T."/>
            <person name="Bristow J."/>
            <person name="Eisen J.A."/>
            <person name="Markowitz V."/>
            <person name="Hugenholtz P."/>
            <person name="Kyrpides N.C."/>
            <person name="Klenk H.P."/>
        </authorList>
    </citation>
    <scope>NUCLEOTIDE SEQUENCE</scope>
    <source>
        <strain evidence="2">ATCC 49209 / DSM 20642 / JCM 10262 / PW2</strain>
    </source>
</reference>
<dbReference type="RefSeq" id="WP_013708856.1">
    <property type="nucleotide sequence ID" value="NC_015389.1"/>
</dbReference>
<dbReference type="AlphaFoldDB" id="F2N804"/>
<evidence type="ECO:0000313" key="2">
    <source>
        <dbReference type="Proteomes" id="UP000006851"/>
    </source>
</evidence>
<gene>
    <name evidence="1" type="ordered locus">Corgl_1005</name>
</gene>
<name>F2N804_CORGP</name>
<keyword evidence="2" id="KW-1185">Reference proteome</keyword>
<dbReference type="OrthoDB" id="3182846at2"/>
<sequence>MSCDCPNMPISLEVHADPRFARLVRMTAANVAMLSSMSVDRIEDIRMVAEEAFIYACSCEPGARLIIEFEVDQSRVRMTFELGDVHLSSLDAHGPTAVYTDLILTAVPDSYVKREYPAALQLELKADV</sequence>
<proteinExistence type="predicted"/>
<dbReference type="HOGENOM" id="CLU_1988847_0_0_11"/>
<dbReference type="eggNOG" id="ENOG50344S8">
    <property type="taxonomic scope" value="Bacteria"/>
</dbReference>
<dbReference type="EMBL" id="CP002628">
    <property type="protein sequence ID" value="AEB07113.1"/>
    <property type="molecule type" value="Genomic_DNA"/>
</dbReference>